<accession>A0A914LF92</accession>
<evidence type="ECO:0000256" key="1">
    <source>
        <dbReference type="SAM" id="Phobius"/>
    </source>
</evidence>
<sequence>MQQQTKIAISRRTKKMMTTIRTRLPLLSVLAATVVVVCPLDLVSWVDVPTCCPVVSVDDSFGSVESISVTDDESDGSGGASLVGSEVSLLGGKLTNKRKLVIENFFLTLCLCCHFLGLRHLHLELQIHPLLFDPRPRDFGRLPVELHLLFLCSRSQGFRRLHFEHWLHQFCPRFQVQTDLKYMKYERKKTLLTFRDDFFLLNFDSNFFVLVLRSDVFLLRLIFFLVLLFILRAFDLFLLNFNTLVNFDFRSIVLCLILNLTILVEIVLLHFYSAAFFLVMSITL</sequence>
<dbReference type="AlphaFoldDB" id="A0A914LF92"/>
<evidence type="ECO:0000313" key="3">
    <source>
        <dbReference type="WBParaSite" id="Minc3s00475g12984"/>
    </source>
</evidence>
<reference evidence="3" key="1">
    <citation type="submission" date="2022-11" db="UniProtKB">
        <authorList>
            <consortium name="WormBaseParasite"/>
        </authorList>
    </citation>
    <scope>IDENTIFICATION</scope>
</reference>
<name>A0A914LF92_MELIC</name>
<keyword evidence="2" id="KW-1185">Reference proteome</keyword>
<feature type="transmembrane region" description="Helical" evidence="1">
    <location>
        <begin position="251"/>
        <end position="279"/>
    </location>
</feature>
<keyword evidence="1" id="KW-0472">Membrane</keyword>
<dbReference type="Proteomes" id="UP000887563">
    <property type="component" value="Unplaced"/>
</dbReference>
<feature type="transmembrane region" description="Helical" evidence="1">
    <location>
        <begin position="217"/>
        <end position="239"/>
    </location>
</feature>
<dbReference type="WBParaSite" id="Minc3s00475g12984">
    <property type="protein sequence ID" value="Minc3s00475g12984"/>
    <property type="gene ID" value="Minc3s00475g12984"/>
</dbReference>
<proteinExistence type="predicted"/>
<organism evidence="2 3">
    <name type="scientific">Meloidogyne incognita</name>
    <name type="common">Southern root-knot nematode worm</name>
    <name type="synonym">Oxyuris incognita</name>
    <dbReference type="NCBI Taxonomy" id="6306"/>
    <lineage>
        <taxon>Eukaryota</taxon>
        <taxon>Metazoa</taxon>
        <taxon>Ecdysozoa</taxon>
        <taxon>Nematoda</taxon>
        <taxon>Chromadorea</taxon>
        <taxon>Rhabditida</taxon>
        <taxon>Tylenchina</taxon>
        <taxon>Tylenchomorpha</taxon>
        <taxon>Tylenchoidea</taxon>
        <taxon>Meloidogynidae</taxon>
        <taxon>Meloidogyninae</taxon>
        <taxon>Meloidogyne</taxon>
        <taxon>Meloidogyne incognita group</taxon>
    </lineage>
</organism>
<keyword evidence="1" id="KW-1133">Transmembrane helix</keyword>
<protein>
    <submittedName>
        <fullName evidence="3">Uncharacterized protein</fullName>
    </submittedName>
</protein>
<keyword evidence="1" id="KW-0812">Transmembrane</keyword>
<evidence type="ECO:0000313" key="2">
    <source>
        <dbReference type="Proteomes" id="UP000887563"/>
    </source>
</evidence>